<name>A0ABW3GNZ7_9FLAO</name>
<evidence type="ECO:0000313" key="2">
    <source>
        <dbReference type="Proteomes" id="UP001597049"/>
    </source>
</evidence>
<comment type="caution">
    <text evidence="1">The sequence shown here is derived from an EMBL/GenBank/DDBJ whole genome shotgun (WGS) entry which is preliminary data.</text>
</comment>
<proteinExistence type="predicted"/>
<accession>A0ABW3GNZ7</accession>
<dbReference type="Proteomes" id="UP001597049">
    <property type="component" value="Unassembled WGS sequence"/>
</dbReference>
<protein>
    <recommendedName>
        <fullName evidence="3">YD repeat-containing protein</fullName>
    </recommendedName>
</protein>
<evidence type="ECO:0008006" key="3">
    <source>
        <dbReference type="Google" id="ProtNLM"/>
    </source>
</evidence>
<organism evidence="1 2">
    <name type="scientific">Psychroflexus salinarum</name>
    <dbReference type="NCBI Taxonomy" id="546024"/>
    <lineage>
        <taxon>Bacteria</taxon>
        <taxon>Pseudomonadati</taxon>
        <taxon>Bacteroidota</taxon>
        <taxon>Flavobacteriia</taxon>
        <taxon>Flavobacteriales</taxon>
        <taxon>Flavobacteriaceae</taxon>
        <taxon>Psychroflexus</taxon>
    </lineage>
</organism>
<evidence type="ECO:0000313" key="1">
    <source>
        <dbReference type="EMBL" id="MFD0931403.1"/>
    </source>
</evidence>
<keyword evidence="2" id="KW-1185">Reference proteome</keyword>
<dbReference type="EMBL" id="JBHTIV010000004">
    <property type="protein sequence ID" value="MFD0931403.1"/>
    <property type="molecule type" value="Genomic_DNA"/>
</dbReference>
<dbReference type="RefSeq" id="WP_379656739.1">
    <property type="nucleotide sequence ID" value="NZ_JBHTIV010000004.1"/>
</dbReference>
<sequence length="241" mass="29136">MRKKIIYILIFLFSSLSFGQKIKTITEFNKENDSLIKTRKTEFSKSGNLIKEVRFGGYDAISETFRNNVRIINYDNGHRVSEYNCEDFVAKDTCVIRSFSTYKFNPKTKIEKQTKYESDTLIRFIREVKRKNRMRISKTNSWEFVPVKEPDYEKALVLIDTSYFDKKNRLIKRLNYNSRIKEPYIEKYAYSKSKYTYQRIGTARDTTITFDYTKLQKKVDKRNLDYKFNSEDNYEYEIEYY</sequence>
<reference evidence="2" key="1">
    <citation type="journal article" date="2019" name="Int. J. Syst. Evol. Microbiol.">
        <title>The Global Catalogue of Microorganisms (GCM) 10K type strain sequencing project: providing services to taxonomists for standard genome sequencing and annotation.</title>
        <authorList>
            <consortium name="The Broad Institute Genomics Platform"/>
            <consortium name="The Broad Institute Genome Sequencing Center for Infectious Disease"/>
            <person name="Wu L."/>
            <person name="Ma J."/>
        </authorList>
    </citation>
    <scope>NUCLEOTIDE SEQUENCE [LARGE SCALE GENOMIC DNA]</scope>
    <source>
        <strain evidence="2">CCUG 56752</strain>
    </source>
</reference>
<gene>
    <name evidence="1" type="ORF">ACFQ0R_02210</name>
</gene>